<dbReference type="SUPFAM" id="SSF53474">
    <property type="entry name" value="alpha/beta-Hydrolases"/>
    <property type="match status" value="1"/>
</dbReference>
<protein>
    <recommendedName>
        <fullName evidence="3">Carboxylic ester hydrolase</fullName>
        <ecNumber evidence="3">3.1.1.-</ecNumber>
    </recommendedName>
</protein>
<dbReference type="InterPro" id="IPR002018">
    <property type="entry name" value="CarbesteraseB"/>
</dbReference>
<comment type="similarity">
    <text evidence="1 3">Belongs to the type-B carboxylesterase/lipase family.</text>
</comment>
<dbReference type="InterPro" id="IPR019826">
    <property type="entry name" value="Carboxylesterase_B_AS"/>
</dbReference>
<dbReference type="Pfam" id="PF00135">
    <property type="entry name" value="COesterase"/>
    <property type="match status" value="1"/>
</dbReference>
<dbReference type="PROSITE" id="PS00122">
    <property type="entry name" value="CARBOXYLESTERASE_B_1"/>
    <property type="match status" value="1"/>
</dbReference>
<sequence length="459" mass="51255">MRNARHFGPAAPQDRGQFVGIDATTPQSEDCLTINVTAPEGSSPGDGLPVLVYVHGGAYAVGSSREFPRQGESLVRDGGIVYVSFNYRLGGFGYVDFTAWSTPERPIESNLGLRDQVQALEWVRDNIEAFGGDPGQVTVCGESSGANAVTTLMTVPRAEGLFARAIAQSAPTNAVYPPDVTERWAGDFLEILSRVVRDDDLESTSHDGAVDLLRRASTHDVVRATARLFLRTPDDQPGSIFLSPVIDGDFLPERPLDAFKSGRAHRVPLIIGTNDREGSVFTGRRDILATTPLRIRSIFANTKKKARKAITAQYPGLPARRASLDFGGDFSFWYPSIKVAERHARFARVYSYRFDAAPRILRLARVDAFHGLELWALFDRMDSAFGWAMSSLGGRRAFLRTAGRMRRRWLEFIRTGEVADWPSYDPHRRRTLIIDTVDRVEFDPRGERRRVWQDFVPHL</sequence>
<accession>A0ABP8E411</accession>
<evidence type="ECO:0000313" key="5">
    <source>
        <dbReference type="EMBL" id="GAA4266759.1"/>
    </source>
</evidence>
<evidence type="ECO:0000259" key="4">
    <source>
        <dbReference type="Pfam" id="PF00135"/>
    </source>
</evidence>
<feature type="domain" description="Carboxylesterase type B" evidence="4">
    <location>
        <begin position="2"/>
        <end position="449"/>
    </location>
</feature>
<evidence type="ECO:0000256" key="3">
    <source>
        <dbReference type="RuleBase" id="RU361235"/>
    </source>
</evidence>
<evidence type="ECO:0000256" key="2">
    <source>
        <dbReference type="ARBA" id="ARBA00022801"/>
    </source>
</evidence>
<comment type="caution">
    <text evidence="5">The sequence shown here is derived from an EMBL/GenBank/DDBJ whole genome shotgun (WGS) entry which is preliminary data.</text>
</comment>
<keyword evidence="2 3" id="KW-0378">Hydrolase</keyword>
<gene>
    <name evidence="5" type="ORF">GCM10022256_23710</name>
</gene>
<keyword evidence="6" id="KW-1185">Reference proteome</keyword>
<dbReference type="Proteomes" id="UP001501594">
    <property type="component" value="Unassembled WGS sequence"/>
</dbReference>
<organism evidence="5 6">
    <name type="scientific">Frondihabitans peucedani</name>
    <dbReference type="NCBI Taxonomy" id="598626"/>
    <lineage>
        <taxon>Bacteria</taxon>
        <taxon>Bacillati</taxon>
        <taxon>Actinomycetota</taxon>
        <taxon>Actinomycetes</taxon>
        <taxon>Micrococcales</taxon>
        <taxon>Microbacteriaceae</taxon>
        <taxon>Frondihabitans</taxon>
    </lineage>
</organism>
<dbReference type="EC" id="3.1.1.-" evidence="3"/>
<dbReference type="InterPro" id="IPR029058">
    <property type="entry name" value="AB_hydrolase_fold"/>
</dbReference>
<proteinExistence type="inferred from homology"/>
<dbReference type="PANTHER" id="PTHR11559">
    <property type="entry name" value="CARBOXYLESTERASE"/>
    <property type="match status" value="1"/>
</dbReference>
<dbReference type="Gene3D" id="3.40.50.1820">
    <property type="entry name" value="alpha/beta hydrolase"/>
    <property type="match status" value="1"/>
</dbReference>
<reference evidence="6" key="1">
    <citation type="journal article" date="2019" name="Int. J. Syst. Evol. Microbiol.">
        <title>The Global Catalogue of Microorganisms (GCM) 10K type strain sequencing project: providing services to taxonomists for standard genome sequencing and annotation.</title>
        <authorList>
            <consortium name="The Broad Institute Genomics Platform"/>
            <consortium name="The Broad Institute Genome Sequencing Center for Infectious Disease"/>
            <person name="Wu L."/>
            <person name="Ma J."/>
        </authorList>
    </citation>
    <scope>NUCLEOTIDE SEQUENCE [LARGE SCALE GENOMIC DNA]</scope>
    <source>
        <strain evidence="6">JCM 17442</strain>
    </source>
</reference>
<evidence type="ECO:0000256" key="1">
    <source>
        <dbReference type="ARBA" id="ARBA00005964"/>
    </source>
</evidence>
<name>A0ABP8E411_9MICO</name>
<dbReference type="EMBL" id="BAABAU010000003">
    <property type="protein sequence ID" value="GAA4266759.1"/>
    <property type="molecule type" value="Genomic_DNA"/>
</dbReference>
<evidence type="ECO:0000313" key="6">
    <source>
        <dbReference type="Proteomes" id="UP001501594"/>
    </source>
</evidence>
<dbReference type="InterPro" id="IPR050309">
    <property type="entry name" value="Type-B_Carboxylest/Lipase"/>
</dbReference>